<organism evidence="2 3">
    <name type="scientific">Embleya scabrispora</name>
    <dbReference type="NCBI Taxonomy" id="159449"/>
    <lineage>
        <taxon>Bacteria</taxon>
        <taxon>Bacillati</taxon>
        <taxon>Actinomycetota</taxon>
        <taxon>Actinomycetes</taxon>
        <taxon>Kitasatosporales</taxon>
        <taxon>Streptomycetaceae</taxon>
        <taxon>Embleya</taxon>
    </lineage>
</organism>
<reference evidence="2 3" key="1">
    <citation type="submission" date="2017-03" db="EMBL/GenBank/DDBJ databases">
        <title>Draft genome sequence of Streptomyces scabrisporus NF3, endophyte isolated from Amphipterygium adstringens.</title>
        <authorList>
            <person name="Vazquez M."/>
            <person name="Ceapa C.D."/>
            <person name="Rodriguez Luna D."/>
            <person name="Sanchez Esquivel S."/>
        </authorList>
    </citation>
    <scope>NUCLEOTIDE SEQUENCE [LARGE SCALE GENOMIC DNA]</scope>
    <source>
        <strain evidence="2 3">NF3</strain>
    </source>
</reference>
<proteinExistence type="predicted"/>
<dbReference type="RefSeq" id="WP_078977294.1">
    <property type="nucleotide sequence ID" value="NZ_MWQN01000001.1"/>
</dbReference>
<keyword evidence="1" id="KW-0472">Membrane</keyword>
<dbReference type="Proteomes" id="UP000190037">
    <property type="component" value="Unassembled WGS sequence"/>
</dbReference>
<gene>
    <name evidence="2" type="ORF">B4N89_20495</name>
</gene>
<evidence type="ECO:0000256" key="1">
    <source>
        <dbReference type="SAM" id="Phobius"/>
    </source>
</evidence>
<evidence type="ECO:0000313" key="2">
    <source>
        <dbReference type="EMBL" id="OPC82995.1"/>
    </source>
</evidence>
<dbReference type="STRING" id="159449.B4N89_20495"/>
<accession>A0A1T3P209</accession>
<dbReference type="OrthoDB" id="4222971at2"/>
<evidence type="ECO:0000313" key="3">
    <source>
        <dbReference type="Proteomes" id="UP000190037"/>
    </source>
</evidence>
<keyword evidence="3" id="KW-1185">Reference proteome</keyword>
<keyword evidence="1" id="KW-0812">Transmembrane</keyword>
<feature type="transmembrane region" description="Helical" evidence="1">
    <location>
        <begin position="56"/>
        <end position="73"/>
    </location>
</feature>
<dbReference type="EMBL" id="MWQN01000001">
    <property type="protein sequence ID" value="OPC82995.1"/>
    <property type="molecule type" value="Genomic_DNA"/>
</dbReference>
<name>A0A1T3P209_9ACTN</name>
<comment type="caution">
    <text evidence="2">The sequence shown here is derived from an EMBL/GenBank/DDBJ whole genome shotgun (WGS) entry which is preliminary data.</text>
</comment>
<keyword evidence="1" id="KW-1133">Transmembrane helix</keyword>
<dbReference type="AlphaFoldDB" id="A0A1T3P209"/>
<feature type="transmembrane region" description="Helical" evidence="1">
    <location>
        <begin position="12"/>
        <end position="36"/>
    </location>
</feature>
<sequence>MRLAVARLRQRLGRRGAILVILGTGKICLGAGFLAAPPTSTRGLELLTDRAPLHCWAWVWILAGSVTFAASMLPVGRDAIGFSAALVPPSVWASAYLWSTVSGGYARGAWLAGWYLTSHVGVILWAATVPEHSVPHRVVRDPGSGRE</sequence>
<protein>
    <submittedName>
        <fullName evidence="2">Uncharacterized protein</fullName>
    </submittedName>
</protein>